<dbReference type="AlphaFoldDB" id="A0A0S1XF81"/>
<feature type="domain" description="PIN" evidence="1">
    <location>
        <begin position="2"/>
        <end position="118"/>
    </location>
</feature>
<evidence type="ECO:0000313" key="2">
    <source>
        <dbReference type="EMBL" id="ALM76382.1"/>
    </source>
</evidence>
<dbReference type="STRING" id="55802.TBCH5v1_2491"/>
<dbReference type="EMBL" id="CP013050">
    <property type="protein sequence ID" value="ALM76382.1"/>
    <property type="molecule type" value="Genomic_DNA"/>
</dbReference>
<dbReference type="SUPFAM" id="SSF88723">
    <property type="entry name" value="PIN domain-like"/>
    <property type="match status" value="1"/>
</dbReference>
<sequence>MIDTNILISALIKDDSTTSKIIKSGIFEIYYPEDGMFELKKYRDYIIKKRKKALQKKSFDYALSFLLESIIVVPSLLYEDKIREAYAIMKDIDEKDTPFLALALKLQCPIWSNDSDFEEQSLVEVYKTSYILRKFFGGSK</sequence>
<reference evidence="2 3" key="1">
    <citation type="journal article" date="2016" name="Genome Announc.">
        <title>Complete genome sequence of the hyperthermophilic and piezophilic archaeon Thermococcus barophilus Ch5, capable of growth at the expense of hydrogenogenesis from carbon monoxide and formate.</title>
        <authorList>
            <person name="Oger P."/>
            <person name="Sokolova T.G."/>
            <person name="Kozhevnikova D.A."/>
            <person name="Taranov E.A."/>
            <person name="Vannier P."/>
            <person name="Lee H.S."/>
            <person name="Kwon K.K."/>
            <person name="Kang S.G."/>
            <person name="Lee J.H."/>
            <person name="Bonch-Osmolovskaya E.A."/>
            <person name="Lebedinsky A.V."/>
        </authorList>
    </citation>
    <scope>NUCLEOTIDE SEQUENCE [LARGE SCALE GENOMIC DNA]</scope>
    <source>
        <strain evidence="3">Ch5</strain>
    </source>
</reference>
<name>A0A0S1XF81_THEBA</name>
<organism evidence="2 3">
    <name type="scientific">Thermococcus barophilus</name>
    <dbReference type="NCBI Taxonomy" id="55802"/>
    <lineage>
        <taxon>Archaea</taxon>
        <taxon>Methanobacteriati</taxon>
        <taxon>Methanobacteriota</taxon>
        <taxon>Thermococci</taxon>
        <taxon>Thermococcales</taxon>
        <taxon>Thermococcaceae</taxon>
        <taxon>Thermococcus</taxon>
    </lineage>
</organism>
<dbReference type="InterPro" id="IPR029060">
    <property type="entry name" value="PIN-like_dom_sf"/>
</dbReference>
<dbReference type="PATRIC" id="fig|55802.8.peg.2477"/>
<dbReference type="InterPro" id="IPR002716">
    <property type="entry name" value="PIN_dom"/>
</dbReference>
<accession>A0A0S1XF81</accession>
<evidence type="ECO:0000313" key="3">
    <source>
        <dbReference type="Proteomes" id="UP000066042"/>
    </source>
</evidence>
<dbReference type="Proteomes" id="UP000066042">
    <property type="component" value="Chromosome"/>
</dbReference>
<gene>
    <name evidence="2" type="ORF">TBCH5v1_2491</name>
</gene>
<proteinExistence type="predicted"/>
<dbReference type="Pfam" id="PF10130">
    <property type="entry name" value="PIN_2"/>
    <property type="match status" value="1"/>
</dbReference>
<protein>
    <recommendedName>
        <fullName evidence="1">PIN domain-containing protein</fullName>
    </recommendedName>
</protein>
<evidence type="ECO:0000259" key="1">
    <source>
        <dbReference type="Pfam" id="PF10130"/>
    </source>
</evidence>
<dbReference type="Gene3D" id="3.40.50.1010">
    <property type="entry name" value="5'-nuclease"/>
    <property type="match status" value="1"/>
</dbReference>